<protein>
    <recommendedName>
        <fullName evidence="5">Protein TolA</fullName>
    </recommendedName>
</protein>
<organism evidence="3 4">
    <name type="scientific">Moraxella oculi</name>
    <dbReference type="NCBI Taxonomy" id="2940516"/>
    <lineage>
        <taxon>Bacteria</taxon>
        <taxon>Pseudomonadati</taxon>
        <taxon>Pseudomonadota</taxon>
        <taxon>Gammaproteobacteria</taxon>
        <taxon>Moraxellales</taxon>
        <taxon>Moraxellaceae</taxon>
        <taxon>Moraxella</taxon>
    </lineage>
</organism>
<dbReference type="RefSeq" id="WP_407068487.1">
    <property type="nucleotide sequence ID" value="NZ_JBJJXE010000001.1"/>
</dbReference>
<feature type="compositionally biased region" description="Basic and acidic residues" evidence="1">
    <location>
        <begin position="157"/>
        <end position="200"/>
    </location>
</feature>
<keyword evidence="2" id="KW-0812">Transmembrane</keyword>
<feature type="transmembrane region" description="Helical" evidence="2">
    <location>
        <begin position="12"/>
        <end position="31"/>
    </location>
</feature>
<feature type="compositionally biased region" description="Low complexity" evidence="1">
    <location>
        <begin position="143"/>
        <end position="156"/>
    </location>
</feature>
<gene>
    <name evidence="3" type="ORF">ACJHVH_01345</name>
</gene>
<dbReference type="Gene3D" id="3.30.1150.10">
    <property type="match status" value="1"/>
</dbReference>
<proteinExistence type="predicted"/>
<evidence type="ECO:0008006" key="5">
    <source>
        <dbReference type="Google" id="ProtNLM"/>
    </source>
</evidence>
<reference evidence="3 4" key="1">
    <citation type="submission" date="2024-11" db="EMBL/GenBank/DDBJ databases">
        <title>First Report of Moraxella oculi in Brazil in an Infectious Bovine Keratoconjunctivitis Outbreak.</title>
        <authorList>
            <person name="Carvalho C.V."/>
            <person name="Domingues R."/>
            <person name="Coutinho C."/>
            <person name="Honorio N.T.B.S."/>
            <person name="Faza D.R.L.R."/>
            <person name="Carvalho W.A."/>
            <person name="Machado A.B.F."/>
            <person name="Martins M.F."/>
            <person name="Gaspar E.B."/>
        </authorList>
    </citation>
    <scope>NUCLEOTIDE SEQUENCE [LARGE SCALE GENOMIC DNA]</scope>
    <source>
        <strain evidence="3 4">2117LE</strain>
    </source>
</reference>
<evidence type="ECO:0000256" key="2">
    <source>
        <dbReference type="SAM" id="Phobius"/>
    </source>
</evidence>
<feature type="compositionally biased region" description="Basic and acidic residues" evidence="1">
    <location>
        <begin position="92"/>
        <end position="142"/>
    </location>
</feature>
<evidence type="ECO:0000313" key="4">
    <source>
        <dbReference type="Proteomes" id="UP001624684"/>
    </source>
</evidence>
<feature type="region of interest" description="Disordered" evidence="1">
    <location>
        <begin position="63"/>
        <end position="217"/>
    </location>
</feature>
<keyword evidence="2" id="KW-1133">Transmembrane helix</keyword>
<evidence type="ECO:0000256" key="1">
    <source>
        <dbReference type="SAM" id="MobiDB-lite"/>
    </source>
</evidence>
<comment type="caution">
    <text evidence="3">The sequence shown here is derived from an EMBL/GenBank/DDBJ whole genome shotgun (WGS) entry which is preliminary data.</text>
</comment>
<feature type="compositionally biased region" description="Polar residues" evidence="1">
    <location>
        <begin position="203"/>
        <end position="217"/>
    </location>
</feature>
<name>A0ABW8U3T6_9GAMM</name>
<keyword evidence="4" id="KW-1185">Reference proteome</keyword>
<evidence type="ECO:0000313" key="3">
    <source>
        <dbReference type="EMBL" id="MFL1731649.1"/>
    </source>
</evidence>
<keyword evidence="2" id="KW-0472">Membrane</keyword>
<sequence>MSDVKSNSNQIKVLALGVTAVLHGLVGYGLASMQMPELKPLKITPPIEVQIIKPKIEEVVVNNLESPEPPKPVAAPKVEKKPDPRPAPTKPKKVEPKPEPKVKPEPKPEIKKTEPKVEPKPDIKKVEPKVEPPPEIKPDVRQAEILAAERAAAQAKWEAEQRAEADRRNREKAEAEARLAAEKARQAAAEKARAEAEAAAKKSQATSNEGRGTGNTVGEMTLSASKVAASWKKKPNFSNVDAGDRQTSAVKFTVNLVIDEKGRIVSATGVSTGLGRNVDRQIERAIKSASFHPFKDENGNPVRGKATLPMSFSVN</sequence>
<accession>A0ABW8U3T6</accession>
<dbReference type="Proteomes" id="UP001624684">
    <property type="component" value="Unassembled WGS sequence"/>
</dbReference>
<dbReference type="EMBL" id="JBJJXE010000001">
    <property type="protein sequence ID" value="MFL1731649.1"/>
    <property type="molecule type" value="Genomic_DNA"/>
</dbReference>